<feature type="compositionally biased region" description="Low complexity" evidence="1">
    <location>
        <begin position="1"/>
        <end position="24"/>
    </location>
</feature>
<accession>A0A0G4F540</accession>
<dbReference type="VEuPathDB" id="CryptoDB:Vbra_14424"/>
<feature type="compositionally biased region" description="Pro residues" evidence="1">
    <location>
        <begin position="25"/>
        <end position="37"/>
    </location>
</feature>
<dbReference type="PhylomeDB" id="A0A0G4F540"/>
<evidence type="ECO:0000313" key="2">
    <source>
        <dbReference type="EMBL" id="CEM07057.1"/>
    </source>
</evidence>
<name>A0A0G4F540_VITBC</name>
<feature type="region of interest" description="Disordered" evidence="1">
    <location>
        <begin position="1"/>
        <end position="39"/>
    </location>
</feature>
<dbReference type="InParanoid" id="A0A0G4F540"/>
<gene>
    <name evidence="2" type="ORF">Vbra_14424</name>
</gene>
<evidence type="ECO:0000256" key="1">
    <source>
        <dbReference type="SAM" id="MobiDB-lite"/>
    </source>
</evidence>
<dbReference type="AlphaFoldDB" id="A0A0G4F540"/>
<proteinExistence type="predicted"/>
<evidence type="ECO:0000313" key="3">
    <source>
        <dbReference type="Proteomes" id="UP000041254"/>
    </source>
</evidence>
<protein>
    <submittedName>
        <fullName evidence="2">Uncharacterized protein</fullName>
    </submittedName>
</protein>
<dbReference type="EMBL" id="CDMY01000375">
    <property type="protein sequence ID" value="CEM07057.1"/>
    <property type="molecule type" value="Genomic_DNA"/>
</dbReference>
<reference evidence="2 3" key="1">
    <citation type="submission" date="2014-11" db="EMBL/GenBank/DDBJ databases">
        <authorList>
            <person name="Zhu J."/>
            <person name="Qi W."/>
            <person name="Song R."/>
        </authorList>
    </citation>
    <scope>NUCLEOTIDE SEQUENCE [LARGE SCALE GENOMIC DNA]</scope>
</reference>
<organism evidence="2 3">
    <name type="scientific">Vitrella brassicaformis (strain CCMP3155)</name>
    <dbReference type="NCBI Taxonomy" id="1169540"/>
    <lineage>
        <taxon>Eukaryota</taxon>
        <taxon>Sar</taxon>
        <taxon>Alveolata</taxon>
        <taxon>Colpodellida</taxon>
        <taxon>Vitrellaceae</taxon>
        <taxon>Vitrella</taxon>
    </lineage>
</organism>
<sequence>MVQTPSVGSSHLGGASSSARGGVVPPIPPLPEPPRYVPPNERQWVPAALTTKLPPKTVPRETTRARYQQLLKDTKAKMYEDALAEALRRDARRHEFSHQIRHTEPVFGRFAGAPGAVGPEPRGQDDLERWNEANMWTCTVNLPISQLGAGRRDGGGRLGAGTGLGG</sequence>
<dbReference type="Proteomes" id="UP000041254">
    <property type="component" value="Unassembled WGS sequence"/>
</dbReference>
<keyword evidence="3" id="KW-1185">Reference proteome</keyword>